<keyword evidence="10" id="KW-1185">Reference proteome</keyword>
<dbReference type="GO" id="GO:0009927">
    <property type="term" value="F:histidine phosphotransfer kinase activity"/>
    <property type="evidence" value="ECO:0007669"/>
    <property type="project" value="TreeGrafter"/>
</dbReference>
<feature type="domain" description="Histidine kinase" evidence="7">
    <location>
        <begin position="743"/>
        <end position="964"/>
    </location>
</feature>
<dbReference type="InterPro" id="IPR036890">
    <property type="entry name" value="HATPase_C_sf"/>
</dbReference>
<reference evidence="9 10" key="1">
    <citation type="submission" date="2019-09" db="EMBL/GenBank/DDBJ databases">
        <title>YIM 132548 draft genome.</title>
        <authorList>
            <person name="Jiang L."/>
        </authorList>
    </citation>
    <scope>NUCLEOTIDE SEQUENCE [LARGE SCALE GENOMIC DNA]</scope>
    <source>
        <strain evidence="9 10">YIM 132548</strain>
    </source>
</reference>
<dbReference type="SMART" id="SM00387">
    <property type="entry name" value="HATPase_c"/>
    <property type="match status" value="1"/>
</dbReference>
<feature type="region of interest" description="Disordered" evidence="6">
    <location>
        <begin position="582"/>
        <end position="603"/>
    </location>
</feature>
<dbReference type="InterPro" id="IPR005467">
    <property type="entry name" value="His_kinase_dom"/>
</dbReference>
<dbReference type="SUPFAM" id="SSF47384">
    <property type="entry name" value="Homodimeric domain of signal transducing histidine kinase"/>
    <property type="match status" value="1"/>
</dbReference>
<dbReference type="PRINTS" id="PR00344">
    <property type="entry name" value="BCTRLSENSOR"/>
</dbReference>
<dbReference type="Proteomes" id="UP000441523">
    <property type="component" value="Unassembled WGS sequence"/>
</dbReference>
<name>A0A6N6MU11_9HYPH</name>
<comment type="caution">
    <text evidence="9">The sequence shown here is derived from an EMBL/GenBank/DDBJ whole genome shotgun (WGS) entry which is preliminary data.</text>
</comment>
<proteinExistence type="predicted"/>
<dbReference type="SUPFAM" id="SSF55874">
    <property type="entry name" value="ATPase domain of HSP90 chaperone/DNA topoisomerase II/histidine kinase"/>
    <property type="match status" value="1"/>
</dbReference>
<dbReference type="InterPro" id="IPR035965">
    <property type="entry name" value="PAS-like_dom_sf"/>
</dbReference>
<dbReference type="PROSITE" id="PS50109">
    <property type="entry name" value="HIS_KIN"/>
    <property type="match status" value="1"/>
</dbReference>
<dbReference type="InterPro" id="IPR003594">
    <property type="entry name" value="HATPase_dom"/>
</dbReference>
<evidence type="ECO:0000256" key="5">
    <source>
        <dbReference type="ARBA" id="ARBA00022777"/>
    </source>
</evidence>
<dbReference type="Pfam" id="PF02518">
    <property type="entry name" value="HATPase_c"/>
    <property type="match status" value="1"/>
</dbReference>
<dbReference type="InterPro" id="IPR003661">
    <property type="entry name" value="HisK_dim/P_dom"/>
</dbReference>
<dbReference type="InterPro" id="IPR013767">
    <property type="entry name" value="PAS_fold"/>
</dbReference>
<dbReference type="Gene3D" id="3.30.450.20">
    <property type="entry name" value="PAS domain"/>
    <property type="match status" value="1"/>
</dbReference>
<dbReference type="Pfam" id="PF00989">
    <property type="entry name" value="PAS"/>
    <property type="match status" value="1"/>
</dbReference>
<dbReference type="PANTHER" id="PTHR43047:SF72">
    <property type="entry name" value="OSMOSENSING HISTIDINE PROTEIN KINASE SLN1"/>
    <property type="match status" value="1"/>
</dbReference>
<organism evidence="9 10">
    <name type="scientific">Methylobacterium planeticum</name>
    <dbReference type="NCBI Taxonomy" id="2615211"/>
    <lineage>
        <taxon>Bacteria</taxon>
        <taxon>Pseudomonadati</taxon>
        <taxon>Pseudomonadota</taxon>
        <taxon>Alphaproteobacteria</taxon>
        <taxon>Hyphomicrobiales</taxon>
        <taxon>Methylobacteriaceae</taxon>
        <taxon>Methylobacterium</taxon>
    </lineage>
</organism>
<evidence type="ECO:0000256" key="2">
    <source>
        <dbReference type="ARBA" id="ARBA00012438"/>
    </source>
</evidence>
<keyword evidence="3" id="KW-0597">Phosphoprotein</keyword>
<evidence type="ECO:0000259" key="7">
    <source>
        <dbReference type="PROSITE" id="PS50109"/>
    </source>
</evidence>
<dbReference type="GO" id="GO:0005886">
    <property type="term" value="C:plasma membrane"/>
    <property type="evidence" value="ECO:0007669"/>
    <property type="project" value="TreeGrafter"/>
</dbReference>
<dbReference type="Gene3D" id="3.30.565.10">
    <property type="entry name" value="Histidine kinase-like ATPase, C-terminal domain"/>
    <property type="match status" value="1"/>
</dbReference>
<dbReference type="SUPFAM" id="SSF55785">
    <property type="entry name" value="PYP-like sensor domain (PAS domain)"/>
    <property type="match status" value="1"/>
</dbReference>
<dbReference type="Pfam" id="PF00512">
    <property type="entry name" value="HisKA"/>
    <property type="match status" value="1"/>
</dbReference>
<dbReference type="EMBL" id="VZZJ01000004">
    <property type="protein sequence ID" value="KAB1074911.1"/>
    <property type="molecule type" value="Genomic_DNA"/>
</dbReference>
<dbReference type="CDD" id="cd00130">
    <property type="entry name" value="PAS"/>
    <property type="match status" value="1"/>
</dbReference>
<dbReference type="CDD" id="cd00075">
    <property type="entry name" value="HATPase"/>
    <property type="match status" value="1"/>
</dbReference>
<dbReference type="InterPro" id="IPR000014">
    <property type="entry name" value="PAS"/>
</dbReference>
<keyword evidence="5" id="KW-0418">Kinase</keyword>
<dbReference type="CDD" id="cd00082">
    <property type="entry name" value="HisKA"/>
    <property type="match status" value="1"/>
</dbReference>
<evidence type="ECO:0000256" key="3">
    <source>
        <dbReference type="ARBA" id="ARBA00022553"/>
    </source>
</evidence>
<protein>
    <recommendedName>
        <fullName evidence="2">histidine kinase</fullName>
        <ecNumber evidence="2">2.7.13.3</ecNumber>
    </recommendedName>
</protein>
<dbReference type="InterPro" id="IPR036097">
    <property type="entry name" value="HisK_dim/P_sf"/>
</dbReference>
<evidence type="ECO:0000256" key="1">
    <source>
        <dbReference type="ARBA" id="ARBA00000085"/>
    </source>
</evidence>
<feature type="region of interest" description="Disordered" evidence="6">
    <location>
        <begin position="443"/>
        <end position="476"/>
    </location>
</feature>
<dbReference type="PROSITE" id="PS50112">
    <property type="entry name" value="PAS"/>
    <property type="match status" value="1"/>
</dbReference>
<evidence type="ECO:0000259" key="8">
    <source>
        <dbReference type="PROSITE" id="PS50112"/>
    </source>
</evidence>
<dbReference type="InterPro" id="IPR004358">
    <property type="entry name" value="Sig_transdc_His_kin-like_C"/>
</dbReference>
<dbReference type="SMART" id="SM00388">
    <property type="entry name" value="HisKA"/>
    <property type="match status" value="1"/>
</dbReference>
<evidence type="ECO:0000313" key="10">
    <source>
        <dbReference type="Proteomes" id="UP000441523"/>
    </source>
</evidence>
<dbReference type="GO" id="GO:0006355">
    <property type="term" value="P:regulation of DNA-templated transcription"/>
    <property type="evidence" value="ECO:0007669"/>
    <property type="project" value="InterPro"/>
</dbReference>
<accession>A0A6N6MU11</accession>
<keyword evidence="4" id="KW-0808">Transferase</keyword>
<dbReference type="GO" id="GO:0000155">
    <property type="term" value="F:phosphorelay sensor kinase activity"/>
    <property type="evidence" value="ECO:0007669"/>
    <property type="project" value="InterPro"/>
</dbReference>
<evidence type="ECO:0000256" key="6">
    <source>
        <dbReference type="SAM" id="MobiDB-lite"/>
    </source>
</evidence>
<dbReference type="Gene3D" id="1.10.287.130">
    <property type="match status" value="1"/>
</dbReference>
<dbReference type="SMART" id="SM00091">
    <property type="entry name" value="PAS"/>
    <property type="match status" value="1"/>
</dbReference>
<feature type="compositionally biased region" description="Basic and acidic residues" evidence="6">
    <location>
        <begin position="592"/>
        <end position="603"/>
    </location>
</feature>
<evidence type="ECO:0000256" key="4">
    <source>
        <dbReference type="ARBA" id="ARBA00022679"/>
    </source>
</evidence>
<feature type="region of interest" description="Disordered" evidence="6">
    <location>
        <begin position="374"/>
        <end position="415"/>
    </location>
</feature>
<dbReference type="EC" id="2.7.13.3" evidence="2"/>
<sequence>MGAETTIFPTIQVRMTDGGAEAAIFREDEAVHAALRLWAREPRLECLVSEPPAAYLILDAAGKRLIHAAPGARILVDALAPDPTHRALPPSLTAQIEGLGEIGSLLRLARLRFDPRRIGVPTTCLLARRMIGADRAVLLVVLMEKAPILRARVPQDAPPASAPEALPRAGTKDDASPSPPFAQPPAAGATVGDRFIWRTDAAGVFTDIVGQNAEVLRPVLSGRSWDQLVASGHLTGAEPIIAALARDGTFRAISIVLSTDATARRFELDVSGAPRARAGRPFTGYAGFGLVRSVSVPSETRALPEGRALLISPGMATLDEPAPAARVPAPHPVGNDAQARVGSLAPAALTLAALSLAALVPAARFGLTWTSGSRTASATRRRAPDEALPEEAPAGSVSHPATPGNVVGRPSEGQTALSVNEHAAFREIARALGARFEGDEPLHADQESATVRGAGGSVTPFPGTRSGDARSPEPDQTDAVGLLAGIPLALLIHRGDAVLYANRRFLDLAGFDDLAALQARGGMADLFRGMPRALDEQPALETPSRSNGPVALMTRDGSRREAEVTPFAVAWDDAPAHGLILREGRGSGPDRSPSERTVRKADRTDAVAARTALDALDDGVVTLDAAGHVLSLNRAAAAFFGSAIPEVVGRSFVGLFDPVSTIAVRSSLQTVAGMPRTVTVPGAAGALSLVLRVLPGDGEGRRVAILRDTDAPDRWSSTSDQVHATADAAAAAPGTWKTDFLAKVSHEIRTPMNAILGFTDVMLKEQFGAVGTDRYRDYLRDIRTSGEHVLGLVNDLVDLARIEAGRFDLAFGPVSLNDLVASCVTLLQPQAARDRIVVRTSFAADSTNLLADERSMRQAALNIIANAIKYTEAGGQVIVSTTTAERGEIALRVRDTGIGMSTEEIEAVLQPFRQVSASGPRKGGGTGLGLPLTKAIIEANHGRFRITSRKDEGTLVEMLFPARQAKIA</sequence>
<feature type="region of interest" description="Disordered" evidence="6">
    <location>
        <begin position="154"/>
        <end position="187"/>
    </location>
</feature>
<gene>
    <name evidence="9" type="ORF">F6X51_07280</name>
</gene>
<dbReference type="PANTHER" id="PTHR43047">
    <property type="entry name" value="TWO-COMPONENT HISTIDINE PROTEIN KINASE"/>
    <property type="match status" value="1"/>
</dbReference>
<evidence type="ECO:0000313" key="9">
    <source>
        <dbReference type="EMBL" id="KAB1074911.1"/>
    </source>
</evidence>
<feature type="domain" description="PAS" evidence="8">
    <location>
        <begin position="605"/>
        <end position="675"/>
    </location>
</feature>
<dbReference type="AlphaFoldDB" id="A0A6N6MU11"/>
<comment type="catalytic activity">
    <reaction evidence="1">
        <text>ATP + protein L-histidine = ADP + protein N-phospho-L-histidine.</text>
        <dbReference type="EC" id="2.7.13.3"/>
    </reaction>
</comment>